<dbReference type="Proteomes" id="UP000279259">
    <property type="component" value="Unassembled WGS sequence"/>
</dbReference>
<dbReference type="EMBL" id="RSCD01000012">
    <property type="protein sequence ID" value="RSH89878.1"/>
    <property type="molecule type" value="Genomic_DNA"/>
</dbReference>
<proteinExistence type="predicted"/>
<evidence type="ECO:0000313" key="3">
    <source>
        <dbReference type="Proteomes" id="UP000279259"/>
    </source>
</evidence>
<dbReference type="OrthoDB" id="4664297at2759"/>
<accession>A0A427YFK6</accession>
<evidence type="ECO:0000256" key="1">
    <source>
        <dbReference type="SAM" id="MobiDB-lite"/>
    </source>
</evidence>
<name>A0A427YFK6_9TREE</name>
<dbReference type="AlphaFoldDB" id="A0A427YFK6"/>
<dbReference type="Gene3D" id="3.40.50.1820">
    <property type="entry name" value="alpha/beta hydrolase"/>
    <property type="match status" value="1"/>
</dbReference>
<organism evidence="2 3">
    <name type="scientific">Saitozyma podzolica</name>
    <dbReference type="NCBI Taxonomy" id="1890683"/>
    <lineage>
        <taxon>Eukaryota</taxon>
        <taxon>Fungi</taxon>
        <taxon>Dikarya</taxon>
        <taxon>Basidiomycota</taxon>
        <taxon>Agaricomycotina</taxon>
        <taxon>Tremellomycetes</taxon>
        <taxon>Tremellales</taxon>
        <taxon>Trimorphomycetaceae</taxon>
        <taxon>Saitozyma</taxon>
    </lineage>
</organism>
<keyword evidence="3" id="KW-1185">Reference proteome</keyword>
<reference evidence="2 3" key="1">
    <citation type="submission" date="2018-11" db="EMBL/GenBank/DDBJ databases">
        <title>Genome sequence of Saitozyma podzolica DSM 27192.</title>
        <authorList>
            <person name="Aliyu H."/>
            <person name="Gorte O."/>
            <person name="Ochsenreither K."/>
        </authorList>
    </citation>
    <scope>NUCLEOTIDE SEQUENCE [LARGE SCALE GENOMIC DNA]</scope>
    <source>
        <strain evidence="2 3">DSM 27192</strain>
    </source>
</reference>
<comment type="caution">
    <text evidence="2">The sequence shown here is derived from an EMBL/GenBank/DDBJ whole genome shotgun (WGS) entry which is preliminary data.</text>
</comment>
<dbReference type="SUPFAM" id="SSF53474">
    <property type="entry name" value="alpha/beta-Hydrolases"/>
    <property type="match status" value="1"/>
</dbReference>
<protein>
    <submittedName>
        <fullName evidence="2">Uncharacterized protein</fullName>
    </submittedName>
</protein>
<gene>
    <name evidence="2" type="ORF">EHS25_001864</name>
</gene>
<dbReference type="InterPro" id="IPR029058">
    <property type="entry name" value="AB_hydrolase_fold"/>
</dbReference>
<dbReference type="SUPFAM" id="SSF51197">
    <property type="entry name" value="Clavaminate synthase-like"/>
    <property type="match status" value="1"/>
</dbReference>
<feature type="region of interest" description="Disordered" evidence="1">
    <location>
        <begin position="496"/>
        <end position="515"/>
    </location>
</feature>
<dbReference type="Gene3D" id="2.60.120.620">
    <property type="entry name" value="q2cbj1_9rhob like domain"/>
    <property type="match status" value="1"/>
</dbReference>
<sequence>MSATQSVTCTSVQPSKFRYLQPQDAEHFLTHGWLRVPNAIKQEYIDEWMSDLWTRLDFDPNDKSTWHTEYLHLPRHREVRAEDFAPKAWDAICDLVGGEDKLDPLRERWYGDQFICNFGSAARTAEETPEPPRDRATWHIDNDWFRQFLDSSGVALTVIHCFTDVLPNGGGTILCEDAIKGVCDFFYNHPEGLDPPDHNACCAHIRQCQQFTTLEAQAGDVILLHGLLPHTNSLNYRHYARVIGNPHATLRDPYNFNRPDGKYSLVEQVILRALKRESIPEFHPTRERLFYYPRTAGFKRAKVQAELERMIEAAKAKGLDESAVDSIYLEGEEYMREHERRNGYDLPIGPNGLNMALLCEVRHLITAGFLGIAQTEDLGRRHDILPGHGRSSFQPGRRLTHWPGDVQYLAEHLDLKRYAVLGSTGGVPHALACAAAPWEVGTRDVPWSARVGSWAATYCPCLATWVLNLVLGTAQRVAASIAGRRLLDALATKAMSSSGQGDSRVGEAARGGQSE</sequence>
<evidence type="ECO:0000313" key="2">
    <source>
        <dbReference type="EMBL" id="RSH89878.1"/>
    </source>
</evidence>